<proteinExistence type="predicted"/>
<evidence type="ECO:0000256" key="1">
    <source>
        <dbReference type="ARBA" id="ARBA00004141"/>
    </source>
</evidence>
<evidence type="ECO:0000256" key="6">
    <source>
        <dbReference type="PIRSR" id="PIRSR600175-2"/>
    </source>
</evidence>
<comment type="caution">
    <text evidence="8">The sequence shown here is derived from an EMBL/GenBank/DDBJ whole genome shotgun (WGS) entry which is preliminary data.</text>
</comment>
<accession>A0A401PWD3</accession>
<dbReference type="GO" id="GO:1901235">
    <property type="term" value="F:(R)-carnitine transmembrane transporter activity"/>
    <property type="evidence" value="ECO:0007669"/>
    <property type="project" value="TreeGrafter"/>
</dbReference>
<keyword evidence="4 7" id="KW-1133">Transmembrane helix</keyword>
<feature type="transmembrane region" description="Helical" evidence="7">
    <location>
        <begin position="6"/>
        <end position="28"/>
    </location>
</feature>
<sequence length="102" mass="11574">VGVIMILFGSISHISYCCIIAYSLYYLFGSSQTPLPWADCFSWWGADETCSRTPKDPLCNLTLDDGCFEIVNTTWLYVNNETCPNGSEIYVPHQGPSEQYWE</sequence>
<keyword evidence="5 7" id="KW-0472">Membrane</keyword>
<evidence type="ECO:0000313" key="8">
    <source>
        <dbReference type="EMBL" id="GCB77440.1"/>
    </source>
</evidence>
<dbReference type="PANTHER" id="PTHR11616">
    <property type="entry name" value="SODIUM/CHLORIDE DEPENDENT TRANSPORTER"/>
    <property type="match status" value="1"/>
</dbReference>
<dbReference type="GO" id="GO:0005886">
    <property type="term" value="C:plasma membrane"/>
    <property type="evidence" value="ECO:0007669"/>
    <property type="project" value="TreeGrafter"/>
</dbReference>
<dbReference type="GO" id="GO:0001761">
    <property type="term" value="F:beta-alanine transmembrane transporter activity"/>
    <property type="evidence" value="ECO:0007669"/>
    <property type="project" value="TreeGrafter"/>
</dbReference>
<feature type="disulfide bond" evidence="6">
    <location>
        <begin position="40"/>
        <end position="50"/>
    </location>
</feature>
<evidence type="ECO:0000256" key="3">
    <source>
        <dbReference type="ARBA" id="ARBA00022692"/>
    </source>
</evidence>
<keyword evidence="6" id="KW-1015">Disulfide bond</keyword>
<dbReference type="PANTHER" id="PTHR11616:SF286">
    <property type="entry name" value="SODIUM- AND CHLORIDE-DEPENDENT NEUTRAL AND BASIC AMINO ACID TRANSPORTER B(0+)"/>
    <property type="match status" value="1"/>
</dbReference>
<keyword evidence="3 7" id="KW-0812">Transmembrane</keyword>
<protein>
    <submittedName>
        <fullName evidence="8">Uncharacterized protein</fullName>
    </submittedName>
</protein>
<dbReference type="EMBL" id="BFAA01018113">
    <property type="protein sequence ID" value="GCB77440.1"/>
    <property type="molecule type" value="Genomic_DNA"/>
</dbReference>
<organism evidence="8 9">
    <name type="scientific">Scyliorhinus torazame</name>
    <name type="common">Cloudy catshark</name>
    <name type="synonym">Catulus torazame</name>
    <dbReference type="NCBI Taxonomy" id="75743"/>
    <lineage>
        <taxon>Eukaryota</taxon>
        <taxon>Metazoa</taxon>
        <taxon>Chordata</taxon>
        <taxon>Craniata</taxon>
        <taxon>Vertebrata</taxon>
        <taxon>Chondrichthyes</taxon>
        <taxon>Elasmobranchii</taxon>
        <taxon>Galeomorphii</taxon>
        <taxon>Galeoidea</taxon>
        <taxon>Carcharhiniformes</taxon>
        <taxon>Scyliorhinidae</taxon>
        <taxon>Scyliorhinus</taxon>
    </lineage>
</organism>
<dbReference type="GO" id="GO:0015374">
    <property type="term" value="F:neutral, basic amino acid:sodium:chloride symporter activity"/>
    <property type="evidence" value="ECO:0007669"/>
    <property type="project" value="TreeGrafter"/>
</dbReference>
<evidence type="ECO:0000313" key="9">
    <source>
        <dbReference type="Proteomes" id="UP000288216"/>
    </source>
</evidence>
<dbReference type="GO" id="GO:0089718">
    <property type="term" value="P:amino acid import across plasma membrane"/>
    <property type="evidence" value="ECO:0007669"/>
    <property type="project" value="TreeGrafter"/>
</dbReference>
<evidence type="ECO:0000256" key="2">
    <source>
        <dbReference type="ARBA" id="ARBA00022448"/>
    </source>
</evidence>
<dbReference type="OrthoDB" id="10426890at2759"/>
<name>A0A401PWD3_SCYTO</name>
<evidence type="ECO:0000256" key="4">
    <source>
        <dbReference type="ARBA" id="ARBA00022989"/>
    </source>
</evidence>
<evidence type="ECO:0000256" key="7">
    <source>
        <dbReference type="SAM" id="Phobius"/>
    </source>
</evidence>
<dbReference type="STRING" id="75743.A0A401PWD3"/>
<dbReference type="Proteomes" id="UP000288216">
    <property type="component" value="Unassembled WGS sequence"/>
</dbReference>
<evidence type="ECO:0000256" key="5">
    <source>
        <dbReference type="ARBA" id="ARBA00023136"/>
    </source>
</evidence>
<dbReference type="GO" id="GO:0022858">
    <property type="term" value="F:alanine transmembrane transporter activity"/>
    <property type="evidence" value="ECO:0007669"/>
    <property type="project" value="TreeGrafter"/>
</dbReference>
<dbReference type="SUPFAM" id="SSF161070">
    <property type="entry name" value="SNF-like"/>
    <property type="match status" value="1"/>
</dbReference>
<dbReference type="AlphaFoldDB" id="A0A401PWD3"/>
<gene>
    <name evidence="8" type="ORF">scyTo_0021099</name>
</gene>
<dbReference type="InterPro" id="IPR000175">
    <property type="entry name" value="Na/ntran_symport"/>
</dbReference>
<comment type="subcellular location">
    <subcellularLocation>
        <location evidence="1">Membrane</location>
        <topology evidence="1">Multi-pass membrane protein</topology>
    </subcellularLocation>
</comment>
<dbReference type="Pfam" id="PF00209">
    <property type="entry name" value="SNF"/>
    <property type="match status" value="1"/>
</dbReference>
<keyword evidence="2" id="KW-0813">Transport</keyword>
<dbReference type="InterPro" id="IPR037272">
    <property type="entry name" value="SNS_sf"/>
</dbReference>
<keyword evidence="9" id="KW-1185">Reference proteome</keyword>
<feature type="non-terminal residue" evidence="8">
    <location>
        <position position="1"/>
    </location>
</feature>
<reference evidence="8 9" key="1">
    <citation type="journal article" date="2018" name="Nat. Ecol. Evol.">
        <title>Shark genomes provide insights into elasmobranch evolution and the origin of vertebrates.</title>
        <authorList>
            <person name="Hara Y"/>
            <person name="Yamaguchi K"/>
            <person name="Onimaru K"/>
            <person name="Kadota M"/>
            <person name="Koyanagi M"/>
            <person name="Keeley SD"/>
            <person name="Tatsumi K"/>
            <person name="Tanaka K"/>
            <person name="Motone F"/>
            <person name="Kageyama Y"/>
            <person name="Nozu R"/>
            <person name="Adachi N"/>
            <person name="Nishimura O"/>
            <person name="Nakagawa R"/>
            <person name="Tanegashima C"/>
            <person name="Kiyatake I"/>
            <person name="Matsumoto R"/>
            <person name="Murakumo K"/>
            <person name="Nishida K"/>
            <person name="Terakita A"/>
            <person name="Kuratani S"/>
            <person name="Sato K"/>
            <person name="Hyodo S Kuraku.S."/>
        </authorList>
    </citation>
    <scope>NUCLEOTIDE SEQUENCE [LARGE SCALE GENOMIC DNA]</scope>
</reference>
<dbReference type="GO" id="GO:0015657">
    <property type="term" value="F:branched-chain amino acid:sodium symporter activity"/>
    <property type="evidence" value="ECO:0007669"/>
    <property type="project" value="TreeGrafter"/>
</dbReference>